<evidence type="ECO:0000259" key="2">
    <source>
        <dbReference type="Pfam" id="PF00582"/>
    </source>
</evidence>
<dbReference type="CDD" id="cd00293">
    <property type="entry name" value="USP-like"/>
    <property type="match status" value="1"/>
</dbReference>
<gene>
    <name evidence="3" type="ORF">RRH01S_28_00430</name>
</gene>
<sequence length="293" mass="32002">MNRSDPFRTGDLVMSYKTILVILDTPDNAKVAVDFGAAFAKEHGAHIVGLHAEIVSTVPLVAPMEIPDPVAVQALQDMAHSQAVEVEQLFRAKMEREGLDYEWRSFTSTVGYGSEPLIESARSADLLVAVQPDPSRSSDSNVDVESFLFESGRPVLMIPYILTQPKPIRRVLIAWNGSKEAARATFDAMPLLKAADTVEIFSVDTSESSKHSPTETSREIGATLARHGVRATLTTESCGGKTPSQVIENRLADNSIDLLVMGAYTHSWLWQLIFGGTTRTLLKSMTAMTLLAR</sequence>
<feature type="domain" description="UspA" evidence="2">
    <location>
        <begin position="168"/>
        <end position="292"/>
    </location>
</feature>
<dbReference type="InterPro" id="IPR006015">
    <property type="entry name" value="Universal_stress_UspA"/>
</dbReference>
<dbReference type="PANTHER" id="PTHR46268">
    <property type="entry name" value="STRESS RESPONSE PROTEIN NHAX"/>
    <property type="match status" value="1"/>
</dbReference>
<comment type="similarity">
    <text evidence="1">Belongs to the universal stress protein A family.</text>
</comment>
<dbReference type="InterPro" id="IPR006016">
    <property type="entry name" value="UspA"/>
</dbReference>
<organism evidence="3 4">
    <name type="scientific">Rhizobium rhizogenes NBRC 13257</name>
    <dbReference type="NCBI Taxonomy" id="1220581"/>
    <lineage>
        <taxon>Bacteria</taxon>
        <taxon>Pseudomonadati</taxon>
        <taxon>Pseudomonadota</taxon>
        <taxon>Alphaproteobacteria</taxon>
        <taxon>Hyphomicrobiales</taxon>
        <taxon>Rhizobiaceae</taxon>
        <taxon>Rhizobium/Agrobacterium group</taxon>
        <taxon>Rhizobium</taxon>
    </lineage>
</organism>
<proteinExistence type="inferred from homology"/>
<comment type="caution">
    <text evidence="3">The sequence shown here is derived from an EMBL/GenBank/DDBJ whole genome shotgun (WGS) entry which is preliminary data.</text>
</comment>
<dbReference type="PRINTS" id="PR01438">
    <property type="entry name" value="UNVRSLSTRESS"/>
</dbReference>
<evidence type="ECO:0000313" key="4">
    <source>
        <dbReference type="Proteomes" id="UP000026941"/>
    </source>
</evidence>
<reference evidence="3 4" key="1">
    <citation type="submission" date="2014-05" db="EMBL/GenBank/DDBJ databases">
        <title>Whole genome shotgun sequence of Rhizobium rhizogenes NBRC 13257.</title>
        <authorList>
            <person name="Katano-Makiyama Y."/>
            <person name="Hosoyama A."/>
            <person name="Hashimoto M."/>
            <person name="Hosoyama Y."/>
            <person name="Noguchi M."/>
            <person name="Tsuchikane K."/>
            <person name="Kimura A."/>
            <person name="Ohji S."/>
            <person name="Ichikawa N."/>
            <person name="Yamazoe A."/>
            <person name="Fujita N."/>
        </authorList>
    </citation>
    <scope>NUCLEOTIDE SEQUENCE [LARGE SCALE GENOMIC DNA]</scope>
    <source>
        <strain evidence="3 4">NBRC 13257</strain>
    </source>
</reference>
<name>A0AA87QGT7_RHIRH</name>
<dbReference type="PANTHER" id="PTHR46268:SF15">
    <property type="entry name" value="UNIVERSAL STRESS PROTEIN HP_0031"/>
    <property type="match status" value="1"/>
</dbReference>
<dbReference type="EMBL" id="BAYX01000028">
    <property type="protein sequence ID" value="GAJ96967.1"/>
    <property type="molecule type" value="Genomic_DNA"/>
</dbReference>
<protein>
    <recommendedName>
        <fullName evidence="2">UspA domain-containing protein</fullName>
    </recommendedName>
</protein>
<dbReference type="AlphaFoldDB" id="A0AA87QGT7"/>
<dbReference type="Gene3D" id="3.40.50.12370">
    <property type="match status" value="1"/>
</dbReference>
<dbReference type="SUPFAM" id="SSF52402">
    <property type="entry name" value="Adenine nucleotide alpha hydrolases-like"/>
    <property type="match status" value="2"/>
</dbReference>
<evidence type="ECO:0000256" key="1">
    <source>
        <dbReference type="ARBA" id="ARBA00008791"/>
    </source>
</evidence>
<dbReference type="Pfam" id="PF00582">
    <property type="entry name" value="Usp"/>
    <property type="match status" value="1"/>
</dbReference>
<accession>A0AA87QGT7</accession>
<evidence type="ECO:0000313" key="3">
    <source>
        <dbReference type="EMBL" id="GAJ96967.1"/>
    </source>
</evidence>
<dbReference type="Proteomes" id="UP000026941">
    <property type="component" value="Unassembled WGS sequence"/>
</dbReference>